<dbReference type="AlphaFoldDB" id="A0A9W7BS74"/>
<gene>
    <name evidence="2" type="ORF">TrST_g6403</name>
</gene>
<feature type="compositionally biased region" description="Polar residues" evidence="1">
    <location>
        <begin position="190"/>
        <end position="199"/>
    </location>
</feature>
<feature type="region of interest" description="Disordered" evidence="1">
    <location>
        <begin position="131"/>
        <end position="150"/>
    </location>
</feature>
<evidence type="ECO:0000313" key="3">
    <source>
        <dbReference type="Proteomes" id="UP001165085"/>
    </source>
</evidence>
<comment type="caution">
    <text evidence="2">The sequence shown here is derived from an EMBL/GenBank/DDBJ whole genome shotgun (WGS) entry which is preliminary data.</text>
</comment>
<keyword evidence="3" id="KW-1185">Reference proteome</keyword>
<dbReference type="EMBL" id="BRXY01000448">
    <property type="protein sequence ID" value="GMH95652.1"/>
    <property type="molecule type" value="Genomic_DNA"/>
</dbReference>
<sequence>MNDHQPTLDDALAEVAYLKSSLNDSIRLNQVLKAQVLSLRRDMVLNKQQPDLSFTAMEQQDLAEAFMGLPVKISDLDPGSSIAACEGRTGVVADPAVKQGKVKIKLDADEERGSKSITISVNVSKVDLSEKAGGARARKKATNTRASKMMQRASMRGILLESSKSPPSSPKTAAPASAPPSVPDASASPRTLQRQSTIELSEDEVMPLTEDTVNNLINLTGFNMSKNRLDEIAWVHLSKGLLGKEKYKSFEKTSIQETSDAKDLDELFDEAKGVLPVFEQTMRDVVEAVGLMPSDLVMVDDRPLHGRDTVLSLAPLKGRERTIAKVKDDYEGNHLCVLDLVRCSIIVETEMQVAKVLEKMLSMDIVVRLKNRIRPPLFTGMRHLLLNVGIGGHICEVQIHQAHIFDEKHVMNTYFDYFRAMFQGSSASYEQLMVQVEAVGNLGMKR</sequence>
<protein>
    <submittedName>
        <fullName evidence="2">Uncharacterized protein</fullName>
    </submittedName>
</protein>
<name>A0A9W7BS74_9STRA</name>
<accession>A0A9W7BS74</accession>
<feature type="compositionally biased region" description="Low complexity" evidence="1">
    <location>
        <begin position="162"/>
        <end position="176"/>
    </location>
</feature>
<feature type="region of interest" description="Disordered" evidence="1">
    <location>
        <begin position="161"/>
        <end position="205"/>
    </location>
</feature>
<feature type="non-terminal residue" evidence="2">
    <location>
        <position position="1"/>
    </location>
</feature>
<dbReference type="InterPro" id="IPR043519">
    <property type="entry name" value="NT_sf"/>
</dbReference>
<dbReference type="Proteomes" id="UP001165085">
    <property type="component" value="Unassembled WGS sequence"/>
</dbReference>
<evidence type="ECO:0000256" key="1">
    <source>
        <dbReference type="SAM" id="MobiDB-lite"/>
    </source>
</evidence>
<organism evidence="2 3">
    <name type="scientific">Triparma strigata</name>
    <dbReference type="NCBI Taxonomy" id="1606541"/>
    <lineage>
        <taxon>Eukaryota</taxon>
        <taxon>Sar</taxon>
        <taxon>Stramenopiles</taxon>
        <taxon>Ochrophyta</taxon>
        <taxon>Bolidophyceae</taxon>
        <taxon>Parmales</taxon>
        <taxon>Triparmaceae</taxon>
        <taxon>Triparma</taxon>
    </lineage>
</organism>
<dbReference type="SUPFAM" id="SSF81301">
    <property type="entry name" value="Nucleotidyltransferase"/>
    <property type="match status" value="1"/>
</dbReference>
<proteinExistence type="predicted"/>
<evidence type="ECO:0000313" key="2">
    <source>
        <dbReference type="EMBL" id="GMH95652.1"/>
    </source>
</evidence>
<reference evidence="3" key="1">
    <citation type="journal article" date="2023" name="Commun. Biol.">
        <title>Genome analysis of Parmales, the sister group of diatoms, reveals the evolutionary specialization of diatoms from phago-mixotrophs to photoautotrophs.</title>
        <authorList>
            <person name="Ban H."/>
            <person name="Sato S."/>
            <person name="Yoshikawa S."/>
            <person name="Yamada K."/>
            <person name="Nakamura Y."/>
            <person name="Ichinomiya M."/>
            <person name="Sato N."/>
            <person name="Blanc-Mathieu R."/>
            <person name="Endo H."/>
            <person name="Kuwata A."/>
            <person name="Ogata H."/>
        </authorList>
    </citation>
    <scope>NUCLEOTIDE SEQUENCE [LARGE SCALE GENOMIC DNA]</scope>
    <source>
        <strain evidence="3">NIES 3701</strain>
    </source>
</reference>